<feature type="compositionally biased region" description="Pro residues" evidence="1">
    <location>
        <begin position="399"/>
        <end position="416"/>
    </location>
</feature>
<dbReference type="InterPro" id="IPR006311">
    <property type="entry name" value="TAT_signal"/>
</dbReference>
<feature type="region of interest" description="Disordered" evidence="1">
    <location>
        <begin position="1"/>
        <end position="35"/>
    </location>
</feature>
<dbReference type="RefSeq" id="WP_210901221.1">
    <property type="nucleotide sequence ID" value="NZ_CP071696.1"/>
</dbReference>
<dbReference type="EMBL" id="CP071696">
    <property type="protein sequence ID" value="QTX05853.1"/>
    <property type="molecule type" value="Genomic_DNA"/>
</dbReference>
<dbReference type="InterPro" id="IPR011852">
    <property type="entry name" value="TRAP_TAXI"/>
</dbReference>
<keyword evidence="2" id="KW-0472">Membrane</keyword>
<keyword evidence="2" id="KW-1133">Transmembrane helix</keyword>
<feature type="region of interest" description="Disordered" evidence="1">
    <location>
        <begin position="374"/>
        <end position="426"/>
    </location>
</feature>
<organism evidence="3 4">
    <name type="scientific">Agromyces archimandritae</name>
    <dbReference type="NCBI Taxonomy" id="2781962"/>
    <lineage>
        <taxon>Bacteria</taxon>
        <taxon>Bacillati</taxon>
        <taxon>Actinomycetota</taxon>
        <taxon>Actinomycetes</taxon>
        <taxon>Micrococcales</taxon>
        <taxon>Microbacteriaceae</taxon>
        <taxon>Agromyces</taxon>
    </lineage>
</organism>
<keyword evidence="4" id="KW-1185">Reference proteome</keyword>
<reference evidence="3" key="1">
    <citation type="submission" date="2021-03" db="EMBL/GenBank/DDBJ databases">
        <title>Agromyces archimandritus sp. nov., isolated from the cockroach Archimandrita tessellata.</title>
        <authorList>
            <person name="Guzman J."/>
            <person name="Ortuzar M."/>
            <person name="Poehlein A."/>
            <person name="Daniel R."/>
            <person name="Trujillo M."/>
            <person name="Vilcinskas A."/>
        </authorList>
    </citation>
    <scope>NUCLEOTIDE SEQUENCE</scope>
    <source>
        <strain evidence="3">G127AT</strain>
    </source>
</reference>
<dbReference type="Proteomes" id="UP000671914">
    <property type="component" value="Chromosome"/>
</dbReference>
<dbReference type="PROSITE" id="PS51318">
    <property type="entry name" value="TAT"/>
    <property type="match status" value="1"/>
</dbReference>
<dbReference type="PANTHER" id="PTHR42941:SF1">
    <property type="entry name" value="SLL1037 PROTEIN"/>
    <property type="match status" value="1"/>
</dbReference>
<evidence type="ECO:0000256" key="1">
    <source>
        <dbReference type="SAM" id="MobiDB-lite"/>
    </source>
</evidence>
<dbReference type="Pfam" id="PF16868">
    <property type="entry name" value="NMT1_3"/>
    <property type="match status" value="2"/>
</dbReference>
<evidence type="ECO:0000256" key="2">
    <source>
        <dbReference type="SAM" id="Phobius"/>
    </source>
</evidence>
<name>A0A975FNS7_9MICO</name>
<dbReference type="Gene3D" id="3.40.190.10">
    <property type="entry name" value="Periplasmic binding protein-like II"/>
    <property type="match status" value="2"/>
</dbReference>
<dbReference type="PANTHER" id="PTHR42941">
    <property type="entry name" value="SLL1037 PROTEIN"/>
    <property type="match status" value="1"/>
</dbReference>
<evidence type="ECO:0000313" key="4">
    <source>
        <dbReference type="Proteomes" id="UP000671914"/>
    </source>
</evidence>
<feature type="compositionally biased region" description="Low complexity" evidence="1">
    <location>
        <begin position="383"/>
        <end position="398"/>
    </location>
</feature>
<evidence type="ECO:0000313" key="3">
    <source>
        <dbReference type="EMBL" id="QTX05853.1"/>
    </source>
</evidence>
<protein>
    <submittedName>
        <fullName evidence="3">TAXI family TRAP transporter solute-binding subunit</fullName>
    </submittedName>
</protein>
<keyword evidence="2" id="KW-0812">Transmembrane</keyword>
<accession>A0A975FNS7</accession>
<sequence>MSASEGGGDRRSMHPAGPARRGIHPKLHPAGSARRGIHPSRRAVLALGAAGLATSLAAALAGCAPAPAARRIRMACGEPGGTYIRFGQLLARAAVDAGIAADMRALPTEGSVENVELLRSGEAELAIALADTAAARADGIVAIGRVYQNYLQCIVREDSGIAAPAGLAGRRVSIGAPGSGTATMSLRAFAALGLAPAGGAGETGGADGARIAAGAGQGAAASAPGVTGGVQGAAASAPGTAVLLELGLADAVGALATGDIDAVMWSGGIPLPELSRLDGITRVRLLDLTAAVPAMNRDFGDAYAITAVPAGTYGLTEAVPAIGVSNFLLARPELPGELARAFVDLLLEEAPRLVPQPSIGLQYLTSSSLIDTAPIPSTPPPAAASASATASHAAAPRSLPTPHPSVPAPSSPSPKHPPLRNAGPRACRGAFSRMASATRRARSCIAQKRQPVLCSAGRCRGGCGSTPPP</sequence>
<dbReference type="KEGG" id="aarc:G127AT_06555"/>
<feature type="transmembrane region" description="Helical" evidence="2">
    <location>
        <begin position="43"/>
        <end position="62"/>
    </location>
</feature>
<dbReference type="SUPFAM" id="SSF53850">
    <property type="entry name" value="Periplasmic binding protein-like II"/>
    <property type="match status" value="2"/>
</dbReference>
<dbReference type="AlphaFoldDB" id="A0A975FNS7"/>
<proteinExistence type="predicted"/>
<gene>
    <name evidence="3" type="ORF">G127AT_06555</name>
</gene>
<dbReference type="NCBIfam" id="TIGR02122">
    <property type="entry name" value="TRAP_TAXI"/>
    <property type="match status" value="1"/>
</dbReference>